<protein>
    <submittedName>
        <fullName evidence="1">Uncharacterized protein</fullName>
    </submittedName>
</protein>
<keyword evidence="2" id="KW-1185">Reference proteome</keyword>
<dbReference type="AlphaFoldDB" id="Q2SMA0"/>
<evidence type="ECO:0000313" key="2">
    <source>
        <dbReference type="Proteomes" id="UP000000238"/>
    </source>
</evidence>
<dbReference type="Proteomes" id="UP000000238">
    <property type="component" value="Chromosome"/>
</dbReference>
<name>Q2SMA0_HAHCH</name>
<organism evidence="1 2">
    <name type="scientific">Hahella chejuensis (strain KCTC 2396)</name>
    <dbReference type="NCBI Taxonomy" id="349521"/>
    <lineage>
        <taxon>Bacteria</taxon>
        <taxon>Pseudomonadati</taxon>
        <taxon>Pseudomonadota</taxon>
        <taxon>Gammaproteobacteria</taxon>
        <taxon>Oceanospirillales</taxon>
        <taxon>Hahellaceae</taxon>
        <taxon>Hahella</taxon>
    </lineage>
</organism>
<dbReference type="HOGENOM" id="CLU_3382129_0_0_6"/>
<proteinExistence type="predicted"/>
<dbReference type="KEGG" id="hch:HCH_01359"/>
<gene>
    <name evidence="1" type="ordered locus">HCH_01359</name>
</gene>
<sequence>MNALLKRPAIAAATNQKEPERAEYCFIPTGNPA</sequence>
<dbReference type="EMBL" id="CP000155">
    <property type="protein sequence ID" value="ABC28224.1"/>
    <property type="molecule type" value="Genomic_DNA"/>
</dbReference>
<evidence type="ECO:0000313" key="1">
    <source>
        <dbReference type="EMBL" id="ABC28224.1"/>
    </source>
</evidence>
<reference evidence="1 2" key="1">
    <citation type="journal article" date="2005" name="Nucleic Acids Res.">
        <title>Genomic blueprint of Hahella chejuensis, a marine microbe producing an algicidal agent.</title>
        <authorList>
            <person name="Jeong H."/>
            <person name="Yim J.H."/>
            <person name="Lee C."/>
            <person name="Choi S.-H."/>
            <person name="Park Y.K."/>
            <person name="Yoon S.H."/>
            <person name="Hur C.-G."/>
            <person name="Kang H.-Y."/>
            <person name="Kim D."/>
            <person name="Lee H.H."/>
            <person name="Park K.H."/>
            <person name="Park S.-H."/>
            <person name="Park H.-S."/>
            <person name="Lee H.K."/>
            <person name="Oh T.K."/>
            <person name="Kim J.F."/>
        </authorList>
    </citation>
    <scope>NUCLEOTIDE SEQUENCE [LARGE SCALE GENOMIC DNA]</scope>
    <source>
        <strain evidence="1 2">KCTC 2396</strain>
    </source>
</reference>
<accession>Q2SMA0</accession>